<keyword evidence="2" id="KW-1185">Reference proteome</keyword>
<keyword evidence="1" id="KW-0808">Transferase</keyword>
<reference evidence="1 2" key="1">
    <citation type="submission" date="2016-10" db="EMBL/GenBank/DDBJ databases">
        <authorList>
            <person name="de Groot N.N."/>
        </authorList>
    </citation>
    <scope>NUCLEOTIDE SEQUENCE [LARGE SCALE GENOMIC DNA]</scope>
    <source>
        <strain evidence="1 2">DSM 22126</strain>
    </source>
</reference>
<organism evidence="1 2">
    <name type="scientific">Paraoerskovia marina</name>
    <dbReference type="NCBI Taxonomy" id="545619"/>
    <lineage>
        <taxon>Bacteria</taxon>
        <taxon>Bacillati</taxon>
        <taxon>Actinomycetota</taxon>
        <taxon>Actinomycetes</taxon>
        <taxon>Micrococcales</taxon>
        <taxon>Cellulomonadaceae</taxon>
        <taxon>Paraoerskovia</taxon>
    </lineage>
</organism>
<sequence>MTRGPITTTSRRLAGSGARVLLRAGRWCARVLASIAEPPDTREPAPAGTFPVVAYLAGGPSLRYQVDQWIPVLETLDHEHKVLVVVRTPELAGALRTGTRLPVACATTLEDLLAVYAAVDTKVILYPNNGSLNFQSLIYREALHVHVNHGESDKSSMASNQAKAYDAVIVAGAVAEDRYCNALLDFSGASLIRCGRPQLDVPRSPSLDPHPSRRTVLYAPTWSGEEDSNNCTSVDVYGPQIIRQLLHDSRWRVVYKPHPRVVDGDRPAVHTAHREILDQLDAAQRTDPDAQHRFVPRADVLSLFGVTDLLITDVSSVGLDFLYLRPEVPILLTDRRSNRAALVTSSPLATGTGVLDAATVSDTAELVAHHLAHDPFAPERSTLRDRYFGIEPGESTTRFLEVIGAQVRRRDELVRARENRQRM</sequence>
<dbReference type="Pfam" id="PF04464">
    <property type="entry name" value="Glyphos_transf"/>
    <property type="match status" value="1"/>
</dbReference>
<evidence type="ECO:0000313" key="1">
    <source>
        <dbReference type="EMBL" id="SDS27416.1"/>
    </source>
</evidence>
<dbReference type="Proteomes" id="UP000185663">
    <property type="component" value="Chromosome I"/>
</dbReference>
<protein>
    <submittedName>
        <fullName evidence="1">CDP-Glycerol:Poly(Glycerophosphate) glycerophosphotransferase</fullName>
    </submittedName>
</protein>
<dbReference type="SUPFAM" id="SSF53756">
    <property type="entry name" value="UDP-Glycosyltransferase/glycogen phosphorylase"/>
    <property type="match status" value="1"/>
</dbReference>
<dbReference type="AlphaFoldDB" id="A0A1H1QVL3"/>
<dbReference type="EMBL" id="LT629776">
    <property type="protein sequence ID" value="SDS27416.1"/>
    <property type="molecule type" value="Genomic_DNA"/>
</dbReference>
<gene>
    <name evidence="1" type="ORF">SAMN04489860_1185</name>
</gene>
<dbReference type="GO" id="GO:0016020">
    <property type="term" value="C:membrane"/>
    <property type="evidence" value="ECO:0007669"/>
    <property type="project" value="InterPro"/>
</dbReference>
<dbReference type="GO" id="GO:0047355">
    <property type="term" value="F:CDP-glycerol glycerophosphotransferase activity"/>
    <property type="evidence" value="ECO:0007669"/>
    <property type="project" value="InterPro"/>
</dbReference>
<dbReference type="InterPro" id="IPR007554">
    <property type="entry name" value="Glycerophosphate_synth"/>
</dbReference>
<proteinExistence type="predicted"/>
<dbReference type="InterPro" id="IPR043148">
    <property type="entry name" value="TagF_C"/>
</dbReference>
<name>A0A1H1QVL3_9CELL</name>
<dbReference type="Gene3D" id="3.40.50.12580">
    <property type="match status" value="1"/>
</dbReference>
<evidence type="ECO:0000313" key="2">
    <source>
        <dbReference type="Proteomes" id="UP000185663"/>
    </source>
</evidence>
<dbReference type="OrthoDB" id="7806295at2"/>
<dbReference type="STRING" id="545619.SAMN04489860_1185"/>
<accession>A0A1H1QVL3</accession>